<sequence>LARDTPAQRRGDSDPLPTVTAPAPVPAGGSDTVRRGDTLWAIARRFGTTVGRLASLNGISTPTLISPGQVLRLPGHAGSGTVGASGGPITYTVRRGDTL</sequence>
<feature type="non-terminal residue" evidence="3">
    <location>
        <position position="99"/>
    </location>
</feature>
<dbReference type="AlphaFoldDB" id="A0AAW5KKV7"/>
<proteinExistence type="predicted"/>
<feature type="domain" description="LysM" evidence="2">
    <location>
        <begin position="29"/>
        <end position="73"/>
    </location>
</feature>
<feature type="region of interest" description="Disordered" evidence="1">
    <location>
        <begin position="1"/>
        <end position="33"/>
    </location>
</feature>
<dbReference type="GO" id="GO:0008932">
    <property type="term" value="F:lytic endotransglycosylase activity"/>
    <property type="evidence" value="ECO:0007669"/>
    <property type="project" value="TreeGrafter"/>
</dbReference>
<dbReference type="PANTHER" id="PTHR33734:SF22">
    <property type="entry name" value="MEMBRANE-BOUND LYTIC MUREIN TRANSGLYCOSYLASE D"/>
    <property type="match status" value="1"/>
</dbReference>
<name>A0AAW5KKV7_9FIRM</name>
<protein>
    <submittedName>
        <fullName evidence="3">LysM peptidoglycan-binding domain-containing protein</fullName>
    </submittedName>
</protein>
<dbReference type="Pfam" id="PF01476">
    <property type="entry name" value="LysM"/>
    <property type="match status" value="1"/>
</dbReference>
<dbReference type="SMART" id="SM00257">
    <property type="entry name" value="LysM"/>
    <property type="match status" value="1"/>
</dbReference>
<evidence type="ECO:0000259" key="2">
    <source>
        <dbReference type="PROSITE" id="PS51782"/>
    </source>
</evidence>
<dbReference type="PANTHER" id="PTHR33734">
    <property type="entry name" value="LYSM DOMAIN-CONTAINING GPI-ANCHORED PROTEIN 2"/>
    <property type="match status" value="1"/>
</dbReference>
<dbReference type="PROSITE" id="PS51782">
    <property type="entry name" value="LYSM"/>
    <property type="match status" value="1"/>
</dbReference>
<feature type="region of interest" description="Disordered" evidence="1">
    <location>
        <begin position="76"/>
        <end position="99"/>
    </location>
</feature>
<dbReference type="RefSeq" id="WP_256136976.1">
    <property type="nucleotide sequence ID" value="NZ_JANGAB010000389.1"/>
</dbReference>
<dbReference type="SUPFAM" id="SSF54106">
    <property type="entry name" value="LysM domain"/>
    <property type="match status" value="1"/>
</dbReference>
<gene>
    <name evidence="3" type="ORF">NE646_14755</name>
</gene>
<organism evidence="3 4">
    <name type="scientific">Bittarella massiliensis</name>
    <name type="common">ex Durand et al. 2017</name>
    <dbReference type="NCBI Taxonomy" id="1720313"/>
    <lineage>
        <taxon>Bacteria</taxon>
        <taxon>Bacillati</taxon>
        <taxon>Bacillota</taxon>
        <taxon>Clostridia</taxon>
        <taxon>Eubacteriales</taxon>
        <taxon>Oscillospiraceae</taxon>
        <taxon>Bittarella (ex Durand et al. 2017)</taxon>
    </lineage>
</organism>
<dbReference type="CDD" id="cd00118">
    <property type="entry name" value="LysM"/>
    <property type="match status" value="1"/>
</dbReference>
<dbReference type="InterPro" id="IPR018392">
    <property type="entry name" value="LysM"/>
</dbReference>
<dbReference type="EMBL" id="JANGAB010000389">
    <property type="protein sequence ID" value="MCQ4950885.1"/>
    <property type="molecule type" value="Genomic_DNA"/>
</dbReference>
<accession>A0AAW5KKV7</accession>
<dbReference type="InterPro" id="IPR036779">
    <property type="entry name" value="LysM_dom_sf"/>
</dbReference>
<evidence type="ECO:0000313" key="3">
    <source>
        <dbReference type="EMBL" id="MCQ4950885.1"/>
    </source>
</evidence>
<evidence type="ECO:0000313" key="4">
    <source>
        <dbReference type="Proteomes" id="UP001205063"/>
    </source>
</evidence>
<feature type="compositionally biased region" description="Gly residues" evidence="1">
    <location>
        <begin position="77"/>
        <end position="86"/>
    </location>
</feature>
<evidence type="ECO:0000256" key="1">
    <source>
        <dbReference type="SAM" id="MobiDB-lite"/>
    </source>
</evidence>
<comment type="caution">
    <text evidence="3">The sequence shown here is derived from an EMBL/GenBank/DDBJ whole genome shotgun (WGS) entry which is preliminary data.</text>
</comment>
<reference evidence="3" key="1">
    <citation type="submission" date="2022-06" db="EMBL/GenBank/DDBJ databases">
        <title>Isolation of gut microbiota from human fecal samples.</title>
        <authorList>
            <person name="Pamer E.G."/>
            <person name="Barat B."/>
            <person name="Waligurski E."/>
            <person name="Medina S."/>
            <person name="Paddock L."/>
            <person name="Mostad J."/>
        </authorList>
    </citation>
    <scope>NUCLEOTIDE SEQUENCE</scope>
    <source>
        <strain evidence="3">DFI.7.96</strain>
    </source>
</reference>
<dbReference type="Gene3D" id="3.10.350.10">
    <property type="entry name" value="LysM domain"/>
    <property type="match status" value="1"/>
</dbReference>
<feature type="compositionally biased region" description="Basic and acidic residues" evidence="1">
    <location>
        <begin position="1"/>
        <end position="13"/>
    </location>
</feature>
<dbReference type="Proteomes" id="UP001205063">
    <property type="component" value="Unassembled WGS sequence"/>
</dbReference>
<feature type="non-terminal residue" evidence="3">
    <location>
        <position position="1"/>
    </location>
</feature>